<dbReference type="AlphaFoldDB" id="A0A1L9SNF3"/>
<dbReference type="EMBL" id="KV878339">
    <property type="protein sequence ID" value="OJJ48730.1"/>
    <property type="molecule type" value="Genomic_DNA"/>
</dbReference>
<proteinExistence type="predicted"/>
<reference evidence="3" key="1">
    <citation type="journal article" date="2017" name="Genome Biol.">
        <title>Comparative genomics reveals high biological diversity and specific adaptations in the industrially and medically important fungal genus Aspergillus.</title>
        <authorList>
            <person name="de Vries R.P."/>
            <person name="Riley R."/>
            <person name="Wiebenga A."/>
            <person name="Aguilar-Osorio G."/>
            <person name="Amillis S."/>
            <person name="Uchima C.A."/>
            <person name="Anderluh G."/>
            <person name="Asadollahi M."/>
            <person name="Askin M."/>
            <person name="Barry K."/>
            <person name="Battaglia E."/>
            <person name="Bayram O."/>
            <person name="Benocci T."/>
            <person name="Braus-Stromeyer S.A."/>
            <person name="Caldana C."/>
            <person name="Canovas D."/>
            <person name="Cerqueira G.C."/>
            <person name="Chen F."/>
            <person name="Chen W."/>
            <person name="Choi C."/>
            <person name="Clum A."/>
            <person name="Dos Santos R.A."/>
            <person name="Damasio A.R."/>
            <person name="Diallinas G."/>
            <person name="Emri T."/>
            <person name="Fekete E."/>
            <person name="Flipphi M."/>
            <person name="Freyberg S."/>
            <person name="Gallo A."/>
            <person name="Gournas C."/>
            <person name="Habgood R."/>
            <person name="Hainaut M."/>
            <person name="Harispe M.L."/>
            <person name="Henrissat B."/>
            <person name="Hilden K.S."/>
            <person name="Hope R."/>
            <person name="Hossain A."/>
            <person name="Karabika E."/>
            <person name="Karaffa L."/>
            <person name="Karanyi Z."/>
            <person name="Krasevec N."/>
            <person name="Kuo A."/>
            <person name="Kusch H."/>
            <person name="LaButti K."/>
            <person name="Lagendijk E.L."/>
            <person name="Lapidus A."/>
            <person name="Levasseur A."/>
            <person name="Lindquist E."/>
            <person name="Lipzen A."/>
            <person name="Logrieco A.F."/>
            <person name="MacCabe A."/>
            <person name="Maekelae M.R."/>
            <person name="Malavazi I."/>
            <person name="Melin P."/>
            <person name="Meyer V."/>
            <person name="Mielnichuk N."/>
            <person name="Miskei M."/>
            <person name="Molnar A.P."/>
            <person name="Mule G."/>
            <person name="Ngan C.Y."/>
            <person name="Orejas M."/>
            <person name="Orosz E."/>
            <person name="Ouedraogo J.P."/>
            <person name="Overkamp K.M."/>
            <person name="Park H.-S."/>
            <person name="Perrone G."/>
            <person name="Piumi F."/>
            <person name="Punt P.J."/>
            <person name="Ram A.F."/>
            <person name="Ramon A."/>
            <person name="Rauscher S."/>
            <person name="Record E."/>
            <person name="Riano-Pachon D.M."/>
            <person name="Robert V."/>
            <person name="Roehrig J."/>
            <person name="Ruller R."/>
            <person name="Salamov A."/>
            <person name="Salih N.S."/>
            <person name="Samson R.A."/>
            <person name="Sandor E."/>
            <person name="Sanguinetti M."/>
            <person name="Schuetze T."/>
            <person name="Sepcic K."/>
            <person name="Shelest E."/>
            <person name="Sherlock G."/>
            <person name="Sophianopoulou V."/>
            <person name="Squina F.M."/>
            <person name="Sun H."/>
            <person name="Susca A."/>
            <person name="Todd R.B."/>
            <person name="Tsang A."/>
            <person name="Unkles S.E."/>
            <person name="van de Wiele N."/>
            <person name="van Rossen-Uffink D."/>
            <person name="Oliveira J.V."/>
            <person name="Vesth T.C."/>
            <person name="Visser J."/>
            <person name="Yu J.-H."/>
            <person name="Zhou M."/>
            <person name="Andersen M.R."/>
            <person name="Archer D.B."/>
            <person name="Baker S.E."/>
            <person name="Benoit I."/>
            <person name="Brakhage A.A."/>
            <person name="Braus G.H."/>
            <person name="Fischer R."/>
            <person name="Frisvad J.C."/>
            <person name="Goldman G.H."/>
            <person name="Houbraken J."/>
            <person name="Oakley B."/>
            <person name="Pocsi I."/>
            <person name="Scazzocchio C."/>
            <person name="Seiboth B."/>
            <person name="vanKuyk P.A."/>
            <person name="Wortman J."/>
            <person name="Dyer P.S."/>
            <person name="Grigoriev I.V."/>
        </authorList>
    </citation>
    <scope>NUCLEOTIDE SEQUENCE [LARGE SCALE GENOMIC DNA]</scope>
    <source>
        <strain evidence="3">CBS 506.65</strain>
    </source>
</reference>
<protein>
    <submittedName>
        <fullName evidence="2">Uncharacterized protein</fullName>
    </submittedName>
</protein>
<accession>A0A1L9SNF3</accession>
<dbReference type="Proteomes" id="UP000184188">
    <property type="component" value="Unassembled WGS sequence"/>
</dbReference>
<name>A0A1L9SNF3_9EURO</name>
<evidence type="ECO:0000256" key="1">
    <source>
        <dbReference type="SAM" id="MobiDB-lite"/>
    </source>
</evidence>
<gene>
    <name evidence="2" type="ORF">ASPZODRAFT_93739</name>
</gene>
<keyword evidence="3" id="KW-1185">Reference proteome</keyword>
<evidence type="ECO:0000313" key="2">
    <source>
        <dbReference type="EMBL" id="OJJ48730.1"/>
    </source>
</evidence>
<dbReference type="STRING" id="1073090.A0A1L9SNF3"/>
<evidence type="ECO:0000313" key="3">
    <source>
        <dbReference type="Proteomes" id="UP000184188"/>
    </source>
</evidence>
<dbReference type="RefSeq" id="XP_022583240.1">
    <property type="nucleotide sequence ID" value="XM_022730470.1"/>
</dbReference>
<dbReference type="VEuPathDB" id="FungiDB:ASPZODRAFT_93739"/>
<organism evidence="2 3">
    <name type="scientific">Penicilliopsis zonata CBS 506.65</name>
    <dbReference type="NCBI Taxonomy" id="1073090"/>
    <lineage>
        <taxon>Eukaryota</taxon>
        <taxon>Fungi</taxon>
        <taxon>Dikarya</taxon>
        <taxon>Ascomycota</taxon>
        <taxon>Pezizomycotina</taxon>
        <taxon>Eurotiomycetes</taxon>
        <taxon>Eurotiomycetidae</taxon>
        <taxon>Eurotiales</taxon>
        <taxon>Aspergillaceae</taxon>
        <taxon>Penicilliopsis</taxon>
    </lineage>
</organism>
<dbReference type="GeneID" id="34616934"/>
<sequence length="517" mass="57720">MAELAVERPGDIYEALVVLPHIPKHDQLGEDSKRRRKCTPSPETNSPSKSVILSPSGALPSERIIVSLQETRFASYANYFPSGEVAIQKRFFLEPRHNHPETLFSYFPTNDNLPCRHIILPFHLRHNNTAFNAENSRILSHLFPDTREVSFDGYFLIFWLDRLPPKPWPITIAGVQPYLTLDPNDEGPTPPIKRPSRSIFRVSPELDGSEANADRVFEVARDFFLDAEIHITEIQYWGGFLVIVLEEKDTNLKKVPSSVAKCRCFYVYEQEMDRQLPARSAAKRVCDSGFGIIDNTKYDVLRPGVILSSVSSENEVSTETEHLTSSGVLVENEMGHKYLTVASHGVAYGENIFHPSSPGTEIGKLILEGPHTDIALAKLHDTTTFLNETFESATDGTDPVSLSGLVPAHEVQIGSTIYMNNPFTGYSEGTCGARSWTRVPSDDPHVPNLHWVKTQWSYLGQGFQEQLEDGVCGSAIWSESGKVLAFFRYAPASGPYKDWCMSIAAGNLIDRGYKLAT</sequence>
<dbReference type="OrthoDB" id="4414610at2759"/>
<feature type="compositionally biased region" description="Polar residues" evidence="1">
    <location>
        <begin position="41"/>
        <end position="53"/>
    </location>
</feature>
<feature type="region of interest" description="Disordered" evidence="1">
    <location>
        <begin position="26"/>
        <end position="55"/>
    </location>
</feature>